<name>A0ABD5QI61_9EURY</name>
<evidence type="ECO:0000313" key="3">
    <source>
        <dbReference type="EMBL" id="MFC4989254.1"/>
    </source>
</evidence>
<accession>A0ABD5QI61</accession>
<reference evidence="3 4" key="1">
    <citation type="journal article" date="2019" name="Int. J. Syst. Evol. Microbiol.">
        <title>The Global Catalogue of Microorganisms (GCM) 10K type strain sequencing project: providing services to taxonomists for standard genome sequencing and annotation.</title>
        <authorList>
            <consortium name="The Broad Institute Genomics Platform"/>
            <consortium name="The Broad Institute Genome Sequencing Center for Infectious Disease"/>
            <person name="Wu L."/>
            <person name="Ma J."/>
        </authorList>
    </citation>
    <scope>NUCLEOTIDE SEQUENCE [LARGE SCALE GENOMIC DNA]</scope>
    <source>
        <strain evidence="3 4">CGMCC 1.15824</strain>
    </source>
</reference>
<sequence length="341" mass="37402">MSYYDDDRWDFNLEGEGRIEPDPTDSTAIDDGSYERGEDSLEDDHMGYPDKPGPDSYGGDERAEHHCECGVPLDPGRSKCDFCLTNDLDYDDTPDKSDTNREVTGLIHVLVDATSEANAVCAAQTVFDGLTGDPPTSSVDGIDECELVATLEDDLVDRFAREWGQLPGATPVDSTAGQRQLDTIRQNAGHDYLVAKDNSTDTAADNRPTLDPVLFDADGEPITDIEAIGQLIAGGTLKRTRPEWDTSDSGDEPTRTWIVPAIALEHESVSDSTYDQSRDSLTHCFLECCECTEETRHRFDGFNAVPNPAWEDDPVWKCTRCGTARHGPVPSALTAKSHSQH</sequence>
<proteinExistence type="predicted"/>
<evidence type="ECO:0000256" key="1">
    <source>
        <dbReference type="SAM" id="MobiDB-lite"/>
    </source>
</evidence>
<evidence type="ECO:0000313" key="4">
    <source>
        <dbReference type="Proteomes" id="UP001595925"/>
    </source>
</evidence>
<dbReference type="Pfam" id="PF25958">
    <property type="entry name" value="DUF7995"/>
    <property type="match status" value="1"/>
</dbReference>
<evidence type="ECO:0000259" key="2">
    <source>
        <dbReference type="Pfam" id="PF25958"/>
    </source>
</evidence>
<comment type="caution">
    <text evidence="3">The sequence shown here is derived from an EMBL/GenBank/DDBJ whole genome shotgun (WGS) entry which is preliminary data.</text>
</comment>
<keyword evidence="4" id="KW-1185">Reference proteome</keyword>
<feature type="compositionally biased region" description="Basic and acidic residues" evidence="1">
    <location>
        <begin position="1"/>
        <end position="21"/>
    </location>
</feature>
<dbReference type="AlphaFoldDB" id="A0ABD5QI61"/>
<feature type="domain" description="DUF7995" evidence="2">
    <location>
        <begin position="106"/>
        <end position="185"/>
    </location>
</feature>
<protein>
    <recommendedName>
        <fullName evidence="2">DUF7995 domain-containing protein</fullName>
    </recommendedName>
</protein>
<dbReference type="EMBL" id="JBHSJG010000044">
    <property type="protein sequence ID" value="MFC4989254.1"/>
    <property type="molecule type" value="Genomic_DNA"/>
</dbReference>
<dbReference type="Proteomes" id="UP001595925">
    <property type="component" value="Unassembled WGS sequence"/>
</dbReference>
<dbReference type="RefSeq" id="WP_224829867.1">
    <property type="nucleotide sequence ID" value="NZ_JAIVEF010000030.1"/>
</dbReference>
<dbReference type="InterPro" id="IPR058308">
    <property type="entry name" value="DUF7995"/>
</dbReference>
<gene>
    <name evidence="3" type="ORF">ACFPFO_16105</name>
</gene>
<feature type="region of interest" description="Disordered" evidence="1">
    <location>
        <begin position="1"/>
        <end position="63"/>
    </location>
</feature>
<feature type="compositionally biased region" description="Basic and acidic residues" evidence="1">
    <location>
        <begin position="33"/>
        <end position="48"/>
    </location>
</feature>
<organism evidence="3 4">
    <name type="scientific">Saliphagus infecundisoli</name>
    <dbReference type="NCBI Taxonomy" id="1849069"/>
    <lineage>
        <taxon>Archaea</taxon>
        <taxon>Methanobacteriati</taxon>
        <taxon>Methanobacteriota</taxon>
        <taxon>Stenosarchaea group</taxon>
        <taxon>Halobacteria</taxon>
        <taxon>Halobacteriales</taxon>
        <taxon>Natrialbaceae</taxon>
        <taxon>Saliphagus</taxon>
    </lineage>
</organism>